<dbReference type="SUPFAM" id="SSF140453">
    <property type="entry name" value="EsxAB dimer-like"/>
    <property type="match status" value="1"/>
</dbReference>
<accession>A0ABW3YPD3</accession>
<evidence type="ECO:0000313" key="2">
    <source>
        <dbReference type="Proteomes" id="UP001597260"/>
    </source>
</evidence>
<dbReference type="RefSeq" id="WP_377575362.1">
    <property type="nucleotide sequence ID" value="NZ_JBHTMP010000051.1"/>
</dbReference>
<keyword evidence="2" id="KW-1185">Reference proteome</keyword>
<dbReference type="Gene3D" id="1.10.287.1060">
    <property type="entry name" value="ESAT-6-like"/>
    <property type="match status" value="1"/>
</dbReference>
<dbReference type="EMBL" id="JBHTMP010000051">
    <property type="protein sequence ID" value="MFD1324548.1"/>
    <property type="molecule type" value="Genomic_DNA"/>
</dbReference>
<gene>
    <name evidence="1" type="ORF">ACFQ4H_26015</name>
</gene>
<comment type="caution">
    <text evidence="1">The sequence shown here is derived from an EMBL/GenBank/DDBJ whole genome shotgun (WGS) entry which is preliminary data.</text>
</comment>
<dbReference type="InterPro" id="IPR036689">
    <property type="entry name" value="ESAT-6-like_sf"/>
</dbReference>
<reference evidence="2" key="1">
    <citation type="journal article" date="2019" name="Int. J. Syst. Evol. Microbiol.">
        <title>The Global Catalogue of Microorganisms (GCM) 10K type strain sequencing project: providing services to taxonomists for standard genome sequencing and annotation.</title>
        <authorList>
            <consortium name="The Broad Institute Genomics Platform"/>
            <consortium name="The Broad Institute Genome Sequencing Center for Infectious Disease"/>
            <person name="Wu L."/>
            <person name="Ma J."/>
        </authorList>
    </citation>
    <scope>NUCLEOTIDE SEQUENCE [LARGE SCALE GENOMIC DNA]</scope>
    <source>
        <strain evidence="2">JCM 31037</strain>
    </source>
</reference>
<dbReference type="Proteomes" id="UP001597260">
    <property type="component" value="Unassembled WGS sequence"/>
</dbReference>
<evidence type="ECO:0000313" key="1">
    <source>
        <dbReference type="EMBL" id="MFD1324548.1"/>
    </source>
</evidence>
<sequence length="99" mass="11354">MTAYEYDKEDLLNVIEYIRATHNKIDTALDDFETAAETKLASWDGDAKMLYLQCKANWERHINEMAAILTTKAAPGLRNVLDNYNLTERVNSARWQEGA</sequence>
<protein>
    <submittedName>
        <fullName evidence="1">WXG100 family type VII secretion target</fullName>
    </submittedName>
</protein>
<organism evidence="1 2">
    <name type="scientific">Micromonospora sonneratiae</name>
    <dbReference type="NCBI Taxonomy" id="1184706"/>
    <lineage>
        <taxon>Bacteria</taxon>
        <taxon>Bacillati</taxon>
        <taxon>Actinomycetota</taxon>
        <taxon>Actinomycetes</taxon>
        <taxon>Micromonosporales</taxon>
        <taxon>Micromonosporaceae</taxon>
        <taxon>Micromonospora</taxon>
    </lineage>
</organism>
<name>A0ABW3YPD3_9ACTN</name>
<proteinExistence type="predicted"/>